<protein>
    <submittedName>
        <fullName evidence="1">Uncharacterized protein</fullName>
    </submittedName>
</protein>
<proteinExistence type="predicted"/>
<name>A0A822GML7_9BILA</name>
<feature type="non-terminal residue" evidence="1">
    <location>
        <position position="50"/>
    </location>
</feature>
<sequence>LLEQERHELRLLLEQVQSECDTKVVETNEDKCELRRQLNDLRREQRMHDE</sequence>
<dbReference type="Proteomes" id="UP000663848">
    <property type="component" value="Unassembled WGS sequence"/>
</dbReference>
<comment type="caution">
    <text evidence="1">The sequence shown here is derived from an EMBL/GenBank/DDBJ whole genome shotgun (WGS) entry which is preliminary data.</text>
</comment>
<dbReference type="EMBL" id="CAJOBR010101987">
    <property type="protein sequence ID" value="CAF5153424.1"/>
    <property type="molecule type" value="Genomic_DNA"/>
</dbReference>
<evidence type="ECO:0000313" key="1">
    <source>
        <dbReference type="EMBL" id="CAF5153424.1"/>
    </source>
</evidence>
<feature type="non-terminal residue" evidence="1">
    <location>
        <position position="1"/>
    </location>
</feature>
<reference evidence="1" key="1">
    <citation type="submission" date="2021-02" db="EMBL/GenBank/DDBJ databases">
        <authorList>
            <person name="Nowell W R."/>
        </authorList>
    </citation>
    <scope>NUCLEOTIDE SEQUENCE</scope>
</reference>
<organism evidence="1 2">
    <name type="scientific">Rotaria socialis</name>
    <dbReference type="NCBI Taxonomy" id="392032"/>
    <lineage>
        <taxon>Eukaryota</taxon>
        <taxon>Metazoa</taxon>
        <taxon>Spiralia</taxon>
        <taxon>Gnathifera</taxon>
        <taxon>Rotifera</taxon>
        <taxon>Eurotatoria</taxon>
        <taxon>Bdelloidea</taxon>
        <taxon>Philodinida</taxon>
        <taxon>Philodinidae</taxon>
        <taxon>Rotaria</taxon>
    </lineage>
</organism>
<evidence type="ECO:0000313" key="2">
    <source>
        <dbReference type="Proteomes" id="UP000663848"/>
    </source>
</evidence>
<dbReference type="AlphaFoldDB" id="A0A822GML7"/>
<accession>A0A822GML7</accession>
<gene>
    <name evidence="1" type="ORF">QYT958_LOCUS48766</name>
</gene>